<dbReference type="Gene3D" id="3.40.50.1110">
    <property type="entry name" value="SGNH hydrolase"/>
    <property type="match status" value="1"/>
</dbReference>
<evidence type="ECO:0000313" key="4">
    <source>
        <dbReference type="Proteomes" id="UP000028545"/>
    </source>
</evidence>
<dbReference type="GO" id="GO:0016787">
    <property type="term" value="F:hydrolase activity"/>
    <property type="evidence" value="ECO:0007669"/>
    <property type="project" value="UniProtKB-KW"/>
</dbReference>
<accession>A0A084GAG0</accession>
<dbReference type="KEGG" id="sapo:SAPIO_CDS3293"/>
<dbReference type="OrthoDB" id="10071171at2759"/>
<dbReference type="PANTHER" id="PTHR43784:SF3">
    <property type="entry name" value="GDSL FAMILY LIPASE"/>
    <property type="match status" value="1"/>
</dbReference>
<keyword evidence="3" id="KW-0378">Hydrolase</keyword>
<dbReference type="EMBL" id="JOWA01000088">
    <property type="protein sequence ID" value="KEZ44322.1"/>
    <property type="molecule type" value="Genomic_DNA"/>
</dbReference>
<feature type="domain" description="SGNH hydrolase-type esterase" evidence="2">
    <location>
        <begin position="223"/>
        <end position="416"/>
    </location>
</feature>
<dbReference type="OMA" id="ANQHING"/>
<proteinExistence type="predicted"/>
<dbReference type="InterPro" id="IPR036514">
    <property type="entry name" value="SGNH_hydro_sf"/>
</dbReference>
<dbReference type="InterPro" id="IPR053140">
    <property type="entry name" value="GDSL_Rv0518-like"/>
</dbReference>
<keyword evidence="4" id="KW-1185">Reference proteome</keyword>
<reference evidence="3 4" key="1">
    <citation type="journal article" date="2014" name="Genome Announc.">
        <title>Draft genome sequence of the pathogenic fungus Scedosporium apiospermum.</title>
        <authorList>
            <person name="Vandeputte P."/>
            <person name="Ghamrawi S."/>
            <person name="Rechenmann M."/>
            <person name="Iltis A."/>
            <person name="Giraud S."/>
            <person name="Fleury M."/>
            <person name="Thornton C."/>
            <person name="Delhaes L."/>
            <person name="Meyer W."/>
            <person name="Papon N."/>
            <person name="Bouchara J.P."/>
        </authorList>
    </citation>
    <scope>NUCLEOTIDE SEQUENCE [LARGE SCALE GENOMIC DNA]</scope>
    <source>
        <strain evidence="3 4">IHEM 14462</strain>
    </source>
</reference>
<organism evidence="3 4">
    <name type="scientific">Pseudallescheria apiosperma</name>
    <name type="common">Scedosporium apiospermum</name>
    <dbReference type="NCBI Taxonomy" id="563466"/>
    <lineage>
        <taxon>Eukaryota</taxon>
        <taxon>Fungi</taxon>
        <taxon>Dikarya</taxon>
        <taxon>Ascomycota</taxon>
        <taxon>Pezizomycotina</taxon>
        <taxon>Sordariomycetes</taxon>
        <taxon>Hypocreomycetidae</taxon>
        <taxon>Microascales</taxon>
        <taxon>Microascaceae</taxon>
        <taxon>Scedosporium</taxon>
    </lineage>
</organism>
<sequence length="433" mass="46377">MVWFSFKSAITAALVLASTVNASPSKACTRGDQKWLTIWGTMPQLTEPHNLPPEGFNETSLVFEDSTIRQSLMVTLDADSLRLQISNVFGGSDLPITAASIALPPTNDAGLSTIDTTTVKKLTFSGGLPGFVVPNGASVLSDPVDFPIKARSIVAVDLYLEKGQTTNDITSHPGSRTTSWFVKGNSLGEADLGGGASSAAHWYFISSIEGQVRNKDASAVVIVGDSITDGRGSTTDKNDRWPDQLLARMKDGAAETRNIAVINQAAGGNRVLADGLGPNLLGRIDRDVISMPGVKYAIVFEGVNDIGTAATDEASQKEVGDRLIAAFDQIITRLHRFNIPVFGATITPIIGSQSVYNDPAMEATRQRVNEWIRSSGRFDAVIDFDEAVRDPQNPEQLAAEYDSGDNLHLSPTGYKAMADAVDLTLFKKFKNGI</sequence>
<dbReference type="Proteomes" id="UP000028545">
    <property type="component" value="Unassembled WGS sequence"/>
</dbReference>
<dbReference type="CDD" id="cd01830">
    <property type="entry name" value="XynE_like"/>
    <property type="match status" value="1"/>
</dbReference>
<evidence type="ECO:0000259" key="2">
    <source>
        <dbReference type="Pfam" id="PF13472"/>
    </source>
</evidence>
<feature type="chain" id="PRO_5001775483" evidence="1">
    <location>
        <begin position="23"/>
        <end position="433"/>
    </location>
</feature>
<keyword evidence="1" id="KW-0732">Signal</keyword>
<dbReference type="HOGENOM" id="CLU_029872_0_1_1"/>
<dbReference type="RefSeq" id="XP_016644121.1">
    <property type="nucleotide sequence ID" value="XM_016786115.1"/>
</dbReference>
<protein>
    <submittedName>
        <fullName evidence="3">GDSL-like Lipase/Acylhydrolase</fullName>
    </submittedName>
</protein>
<name>A0A084GAG0_PSEDA</name>
<evidence type="ECO:0000313" key="3">
    <source>
        <dbReference type="EMBL" id="KEZ44322.1"/>
    </source>
</evidence>
<dbReference type="SUPFAM" id="SSF52266">
    <property type="entry name" value="SGNH hydrolase"/>
    <property type="match status" value="1"/>
</dbReference>
<dbReference type="PANTHER" id="PTHR43784">
    <property type="entry name" value="GDSL-LIKE LIPASE/ACYLHYDROLASE, PUTATIVE (AFU_ORTHOLOGUE AFUA_2G00820)-RELATED"/>
    <property type="match status" value="1"/>
</dbReference>
<dbReference type="VEuPathDB" id="FungiDB:SAPIO_CDS3293"/>
<evidence type="ECO:0000256" key="1">
    <source>
        <dbReference type="SAM" id="SignalP"/>
    </source>
</evidence>
<dbReference type="AlphaFoldDB" id="A0A084GAG0"/>
<gene>
    <name evidence="3" type="ORF">SAPIO_CDS3293</name>
</gene>
<dbReference type="Pfam" id="PF13472">
    <property type="entry name" value="Lipase_GDSL_2"/>
    <property type="match status" value="1"/>
</dbReference>
<comment type="caution">
    <text evidence="3">The sequence shown here is derived from an EMBL/GenBank/DDBJ whole genome shotgun (WGS) entry which is preliminary data.</text>
</comment>
<feature type="signal peptide" evidence="1">
    <location>
        <begin position="1"/>
        <end position="22"/>
    </location>
</feature>
<dbReference type="GeneID" id="27722365"/>
<dbReference type="InterPro" id="IPR013830">
    <property type="entry name" value="SGNH_hydro"/>
</dbReference>